<protein>
    <submittedName>
        <fullName evidence="1">2-dehydro-3-deoxygalactonokinase</fullName>
    </submittedName>
</protein>
<organism evidence="1 2">
    <name type="scientific">Mucilaginibacter sabulilitoris</name>
    <dbReference type="NCBI Taxonomy" id="1173583"/>
    <lineage>
        <taxon>Bacteria</taxon>
        <taxon>Pseudomonadati</taxon>
        <taxon>Bacteroidota</taxon>
        <taxon>Sphingobacteriia</taxon>
        <taxon>Sphingobacteriales</taxon>
        <taxon>Sphingobacteriaceae</taxon>
        <taxon>Mucilaginibacter</taxon>
    </lineage>
</organism>
<dbReference type="InterPro" id="IPR042258">
    <property type="entry name" value="DGOK_N"/>
</dbReference>
<dbReference type="InterPro" id="IPR042257">
    <property type="entry name" value="DGOK_C"/>
</dbReference>
<dbReference type="RefSeq" id="WP_321563496.1">
    <property type="nucleotide sequence ID" value="NZ_CP139558.1"/>
</dbReference>
<dbReference type="Pfam" id="PF05035">
    <property type="entry name" value="DGOK"/>
    <property type="match status" value="1"/>
</dbReference>
<dbReference type="Proteomes" id="UP001324380">
    <property type="component" value="Chromosome"/>
</dbReference>
<reference evidence="1 2" key="1">
    <citation type="submission" date="2023-11" db="EMBL/GenBank/DDBJ databases">
        <title>Analysis of the Genomes of Mucilaginibacter gossypii cycad 4 and M. sabulilitoris SNA2: microbes with the potential for plant growth promotion.</title>
        <authorList>
            <person name="Hirsch A.M."/>
            <person name="Humm E."/>
            <person name="Rubbi M."/>
            <person name="Del Vecchio G."/>
            <person name="Ha S.M."/>
            <person name="Pellegrini M."/>
            <person name="Gunsalus R.P."/>
        </authorList>
    </citation>
    <scope>NUCLEOTIDE SEQUENCE [LARGE SCALE GENOMIC DNA]</scope>
    <source>
        <strain evidence="1 2">SNA2</strain>
    </source>
</reference>
<dbReference type="Gene3D" id="3.30.420.310">
    <property type="entry name" value="2-keto-3-deoxy-galactonokinase, C-terminal domain"/>
    <property type="match status" value="1"/>
</dbReference>
<name>A0ABZ0TNC7_9SPHI</name>
<evidence type="ECO:0000313" key="1">
    <source>
        <dbReference type="EMBL" id="WPU94374.1"/>
    </source>
</evidence>
<evidence type="ECO:0000313" key="2">
    <source>
        <dbReference type="Proteomes" id="UP001324380"/>
    </source>
</evidence>
<keyword evidence="2" id="KW-1185">Reference proteome</keyword>
<dbReference type="EMBL" id="CP139558">
    <property type="protein sequence ID" value="WPU94374.1"/>
    <property type="molecule type" value="Genomic_DNA"/>
</dbReference>
<accession>A0ABZ0TNC7</accession>
<dbReference type="Gene3D" id="3.30.420.300">
    <property type="entry name" value="2-keto-3-deoxy-galactonokinase, substrate binding domain"/>
    <property type="match status" value="1"/>
</dbReference>
<dbReference type="InterPro" id="IPR007729">
    <property type="entry name" value="DGOK"/>
</dbReference>
<sequence>MNMLLSCDWGTSALRLNLIDAKSGQIMTGERSDSGIAKTFELWKATNITDENSRIAFYLDVLQQLISNIETRLSVSLNGVKLFISGMASSSIGFIELPYSQLPFALSGPGLQVKHLPAPEGFNHAISMISGVRSADDVMRGEETQLIGCVEAIESTAVNQVFILPGTHSKHIYVHQNNITGFKTYMTGDLFELLSQKSILHNSVEKENDIEAAEHALSFKQGVTDAAGGNLLHAIFKVRTNNLFNVYTKKQNFFYLSGLLIGTELKDLAVNSKDQFHLLCGAGLEKCYRMAFEQLNMAKQLKTYPPQWVDEAVVRAHHKIYNQIGN</sequence>
<proteinExistence type="predicted"/>
<gene>
    <name evidence="1" type="ORF">SNE25_02405</name>
</gene>